<proteinExistence type="predicted"/>
<gene>
    <name evidence="2" type="ORF">AVDCRST_MAG70-1610</name>
</gene>
<feature type="non-terminal residue" evidence="2">
    <location>
        <position position="1"/>
    </location>
</feature>
<accession>A0A6J4UTU3</accession>
<evidence type="ECO:0000256" key="1">
    <source>
        <dbReference type="SAM" id="MobiDB-lite"/>
    </source>
</evidence>
<feature type="non-terminal residue" evidence="2">
    <location>
        <position position="60"/>
    </location>
</feature>
<feature type="compositionally biased region" description="Basic and acidic residues" evidence="1">
    <location>
        <begin position="29"/>
        <end position="49"/>
    </location>
</feature>
<name>A0A6J4UTU3_9BACT</name>
<dbReference type="AlphaFoldDB" id="A0A6J4UTU3"/>
<reference evidence="2" key="1">
    <citation type="submission" date="2020-02" db="EMBL/GenBank/DDBJ databases">
        <authorList>
            <person name="Meier V. D."/>
        </authorList>
    </citation>
    <scope>NUCLEOTIDE SEQUENCE</scope>
    <source>
        <strain evidence="2">AVDCRST_MAG70</strain>
    </source>
</reference>
<organism evidence="2">
    <name type="scientific">uncultured Thermomicrobiales bacterium</name>
    <dbReference type="NCBI Taxonomy" id="1645740"/>
    <lineage>
        <taxon>Bacteria</taxon>
        <taxon>Pseudomonadati</taxon>
        <taxon>Thermomicrobiota</taxon>
        <taxon>Thermomicrobia</taxon>
        <taxon>Thermomicrobiales</taxon>
        <taxon>environmental samples</taxon>
    </lineage>
</organism>
<dbReference type="EMBL" id="CADCWH010000257">
    <property type="protein sequence ID" value="CAA9560295.1"/>
    <property type="molecule type" value="Genomic_DNA"/>
</dbReference>
<feature type="region of interest" description="Disordered" evidence="1">
    <location>
        <begin position="28"/>
        <end position="60"/>
    </location>
</feature>
<protein>
    <submittedName>
        <fullName evidence="2">Uncharacterized protein</fullName>
    </submittedName>
</protein>
<sequence length="60" mass="6469">DLPVLRQGAPGAAASLRLLPGLLPVRVPLDCRRPPRRDPHDLYPPDRGTRRPGAGPCPTL</sequence>
<evidence type="ECO:0000313" key="2">
    <source>
        <dbReference type="EMBL" id="CAA9560295.1"/>
    </source>
</evidence>